<dbReference type="EMBL" id="CM023476">
    <property type="protein sequence ID" value="KAH7941329.1"/>
    <property type="molecule type" value="Genomic_DNA"/>
</dbReference>
<evidence type="ECO:0000313" key="1">
    <source>
        <dbReference type="EMBL" id="KAH7941329.1"/>
    </source>
</evidence>
<keyword evidence="2" id="KW-1185">Reference proteome</keyword>
<gene>
    <name evidence="1" type="ORF">HPB49_012337</name>
</gene>
<dbReference type="Proteomes" id="UP000821865">
    <property type="component" value="Chromosome 7"/>
</dbReference>
<proteinExistence type="predicted"/>
<comment type="caution">
    <text evidence="1">The sequence shown here is derived from an EMBL/GenBank/DDBJ whole genome shotgun (WGS) entry which is preliminary data.</text>
</comment>
<organism evidence="1 2">
    <name type="scientific">Dermacentor silvarum</name>
    <name type="common">Tick</name>
    <dbReference type="NCBI Taxonomy" id="543639"/>
    <lineage>
        <taxon>Eukaryota</taxon>
        <taxon>Metazoa</taxon>
        <taxon>Ecdysozoa</taxon>
        <taxon>Arthropoda</taxon>
        <taxon>Chelicerata</taxon>
        <taxon>Arachnida</taxon>
        <taxon>Acari</taxon>
        <taxon>Parasitiformes</taxon>
        <taxon>Ixodida</taxon>
        <taxon>Ixodoidea</taxon>
        <taxon>Ixodidae</taxon>
        <taxon>Rhipicephalinae</taxon>
        <taxon>Dermacentor</taxon>
    </lineage>
</organism>
<evidence type="ECO:0000313" key="2">
    <source>
        <dbReference type="Proteomes" id="UP000821865"/>
    </source>
</evidence>
<protein>
    <submittedName>
        <fullName evidence="1">Uncharacterized protein</fullName>
    </submittedName>
</protein>
<sequence>MMGNSKTTLLTFDGPRVSPLRSLYYVAEYRCYVHRRTSKSAHFVPSWDIVLTISSHRTAPYAGYAALIHRHRNTPAHPSAARAQAITPPQTPAAPPALGPLQEGTGSEGASAGGGAAAAATSTGLSVHIPILNPGRANYPG</sequence>
<reference evidence="1" key="1">
    <citation type="submission" date="2020-05" db="EMBL/GenBank/DDBJ databases">
        <title>Large-scale comparative analyses of tick genomes elucidate their genetic diversity and vector capacities.</title>
        <authorList>
            <person name="Jia N."/>
            <person name="Wang J."/>
            <person name="Shi W."/>
            <person name="Du L."/>
            <person name="Sun Y."/>
            <person name="Zhan W."/>
            <person name="Jiang J."/>
            <person name="Wang Q."/>
            <person name="Zhang B."/>
            <person name="Ji P."/>
            <person name="Sakyi L.B."/>
            <person name="Cui X."/>
            <person name="Yuan T."/>
            <person name="Jiang B."/>
            <person name="Yang W."/>
            <person name="Lam T.T.-Y."/>
            <person name="Chang Q."/>
            <person name="Ding S."/>
            <person name="Wang X."/>
            <person name="Zhu J."/>
            <person name="Ruan X."/>
            <person name="Zhao L."/>
            <person name="Wei J."/>
            <person name="Que T."/>
            <person name="Du C."/>
            <person name="Cheng J."/>
            <person name="Dai P."/>
            <person name="Han X."/>
            <person name="Huang E."/>
            <person name="Gao Y."/>
            <person name="Liu J."/>
            <person name="Shao H."/>
            <person name="Ye R."/>
            <person name="Li L."/>
            <person name="Wei W."/>
            <person name="Wang X."/>
            <person name="Wang C."/>
            <person name="Yang T."/>
            <person name="Huo Q."/>
            <person name="Li W."/>
            <person name="Guo W."/>
            <person name="Chen H."/>
            <person name="Zhou L."/>
            <person name="Ni X."/>
            <person name="Tian J."/>
            <person name="Zhou Y."/>
            <person name="Sheng Y."/>
            <person name="Liu T."/>
            <person name="Pan Y."/>
            <person name="Xia L."/>
            <person name="Li J."/>
            <person name="Zhao F."/>
            <person name="Cao W."/>
        </authorList>
    </citation>
    <scope>NUCLEOTIDE SEQUENCE</scope>
    <source>
        <strain evidence="1">Dsil-2018</strain>
    </source>
</reference>
<accession>A0ACB8CF12</accession>
<name>A0ACB8CF12_DERSI</name>